<dbReference type="CDD" id="cd03293">
    <property type="entry name" value="ABC_NrtD_SsuB_transporters"/>
    <property type="match status" value="1"/>
</dbReference>
<reference evidence="7 8" key="1">
    <citation type="submission" date="2020-07" db="EMBL/GenBank/DDBJ databases">
        <title>Bradyrhizobium diversity isolated from nodules of indigenous legumes of Western Australia.</title>
        <authorList>
            <person name="Klepa M.S."/>
        </authorList>
    </citation>
    <scope>NUCLEOTIDE SEQUENCE [LARGE SCALE GENOMIC DNA]</scope>
    <source>
        <strain evidence="7 8">CNPSo 4019</strain>
    </source>
</reference>
<dbReference type="PANTHER" id="PTHR42788:SF19">
    <property type="entry name" value="ALIPHATIC SULFONATES IMPORT ATP-BINDING PROTEIN SSUB 2"/>
    <property type="match status" value="1"/>
</dbReference>
<evidence type="ECO:0000256" key="2">
    <source>
        <dbReference type="ARBA" id="ARBA00022448"/>
    </source>
</evidence>
<dbReference type="SUPFAM" id="SSF52540">
    <property type="entry name" value="P-loop containing nucleoside triphosphate hydrolases"/>
    <property type="match status" value="1"/>
</dbReference>
<evidence type="ECO:0000256" key="4">
    <source>
        <dbReference type="ARBA" id="ARBA00022840"/>
    </source>
</evidence>
<evidence type="ECO:0000256" key="5">
    <source>
        <dbReference type="ARBA" id="ARBA00024722"/>
    </source>
</evidence>
<dbReference type="InterPro" id="IPR003593">
    <property type="entry name" value="AAA+_ATPase"/>
</dbReference>
<dbReference type="RefSeq" id="WP_197969028.1">
    <property type="nucleotide sequence ID" value="NZ_JACEGD010000043.1"/>
</dbReference>
<dbReference type="Gene3D" id="3.40.50.300">
    <property type="entry name" value="P-loop containing nucleotide triphosphate hydrolases"/>
    <property type="match status" value="1"/>
</dbReference>
<gene>
    <name evidence="7" type="ORF">H1B27_33900</name>
</gene>
<evidence type="ECO:0000313" key="7">
    <source>
        <dbReference type="EMBL" id="MBH5391235.1"/>
    </source>
</evidence>
<comment type="function">
    <text evidence="5">Involved in beta-(1--&gt;2)glucan export. Transmembrane domains (TMD) form a pore in the inner membrane and the ATP-binding domain (NBD) is responsible for energy generation.</text>
</comment>
<dbReference type="PROSITE" id="PS50893">
    <property type="entry name" value="ABC_TRANSPORTER_2"/>
    <property type="match status" value="1"/>
</dbReference>
<dbReference type="InterPro" id="IPR003439">
    <property type="entry name" value="ABC_transporter-like_ATP-bd"/>
</dbReference>
<name>A0ABS0PD46_9BRAD</name>
<dbReference type="GO" id="GO:0005524">
    <property type="term" value="F:ATP binding"/>
    <property type="evidence" value="ECO:0007669"/>
    <property type="project" value="UniProtKB-KW"/>
</dbReference>
<dbReference type="Proteomes" id="UP001194539">
    <property type="component" value="Unassembled WGS sequence"/>
</dbReference>
<sequence>MVERNTPPTVEASLTALAVSLRGVTKAYDNGITALGPFDLTVRKGEFISLLGPSGCGKSTALRIIAGLSAPSSGTVRVARHKGSVQPGHVQPGHVQPGHVQPGHGIGFVFQEPTLMPWTSVRENVRLPLRLARVPKADARARADEALASVGLADFADAYPRELSGGMKMRVSLARALVTDPEILLMDEPFAALDEITRFRLNNDLLALWRRLGKTVIFVTHSVFESVYLSQRVVVMTARPGRIQADIRIETVEPRGEEFRTSAAYSDYCRRVSAALAPSYSGQSTL</sequence>
<accession>A0ABS0PD46</accession>
<feature type="domain" description="ABC transporter" evidence="6">
    <location>
        <begin position="19"/>
        <end position="263"/>
    </location>
</feature>
<dbReference type="InterPro" id="IPR017871">
    <property type="entry name" value="ABC_transporter-like_CS"/>
</dbReference>
<dbReference type="SMART" id="SM00382">
    <property type="entry name" value="AAA"/>
    <property type="match status" value="1"/>
</dbReference>
<protein>
    <submittedName>
        <fullName evidence="7">ABC transporter ATP-binding protein</fullName>
    </submittedName>
</protein>
<organism evidence="7 8">
    <name type="scientific">Bradyrhizobium diversitatis</name>
    <dbReference type="NCBI Taxonomy" id="2755406"/>
    <lineage>
        <taxon>Bacteria</taxon>
        <taxon>Pseudomonadati</taxon>
        <taxon>Pseudomonadota</taxon>
        <taxon>Alphaproteobacteria</taxon>
        <taxon>Hyphomicrobiales</taxon>
        <taxon>Nitrobacteraceae</taxon>
        <taxon>Bradyrhizobium</taxon>
    </lineage>
</organism>
<proteinExistence type="inferred from homology"/>
<keyword evidence="3" id="KW-0547">Nucleotide-binding</keyword>
<keyword evidence="8" id="KW-1185">Reference proteome</keyword>
<evidence type="ECO:0000259" key="6">
    <source>
        <dbReference type="PROSITE" id="PS50893"/>
    </source>
</evidence>
<keyword evidence="2" id="KW-0813">Transport</keyword>
<evidence type="ECO:0000256" key="3">
    <source>
        <dbReference type="ARBA" id="ARBA00022741"/>
    </source>
</evidence>
<evidence type="ECO:0000256" key="1">
    <source>
        <dbReference type="ARBA" id="ARBA00005417"/>
    </source>
</evidence>
<dbReference type="InterPro" id="IPR027417">
    <property type="entry name" value="P-loop_NTPase"/>
</dbReference>
<dbReference type="InterPro" id="IPR050166">
    <property type="entry name" value="ABC_transporter_ATP-bind"/>
</dbReference>
<dbReference type="Pfam" id="PF00005">
    <property type="entry name" value="ABC_tran"/>
    <property type="match status" value="1"/>
</dbReference>
<dbReference type="EMBL" id="JACEGD010000043">
    <property type="protein sequence ID" value="MBH5391235.1"/>
    <property type="molecule type" value="Genomic_DNA"/>
</dbReference>
<comment type="similarity">
    <text evidence="1">Belongs to the ABC transporter superfamily.</text>
</comment>
<dbReference type="PANTHER" id="PTHR42788">
    <property type="entry name" value="TAURINE IMPORT ATP-BINDING PROTEIN-RELATED"/>
    <property type="match status" value="1"/>
</dbReference>
<comment type="caution">
    <text evidence="7">The sequence shown here is derived from an EMBL/GenBank/DDBJ whole genome shotgun (WGS) entry which is preliminary data.</text>
</comment>
<evidence type="ECO:0000313" key="8">
    <source>
        <dbReference type="Proteomes" id="UP001194539"/>
    </source>
</evidence>
<dbReference type="PROSITE" id="PS00211">
    <property type="entry name" value="ABC_TRANSPORTER_1"/>
    <property type="match status" value="1"/>
</dbReference>
<keyword evidence="4 7" id="KW-0067">ATP-binding</keyword>